<dbReference type="Proteomes" id="UP000623440">
    <property type="component" value="Unassembled WGS sequence"/>
</dbReference>
<proteinExistence type="predicted"/>
<protein>
    <recommendedName>
        <fullName evidence="3">Transposase</fullName>
    </recommendedName>
</protein>
<evidence type="ECO:0000313" key="2">
    <source>
        <dbReference type="Proteomes" id="UP000623440"/>
    </source>
</evidence>
<organism evidence="1 2">
    <name type="scientific">Nostoc flagelliforme FACHB-838</name>
    <dbReference type="NCBI Taxonomy" id="2692904"/>
    <lineage>
        <taxon>Bacteria</taxon>
        <taxon>Bacillati</taxon>
        <taxon>Cyanobacteriota</taxon>
        <taxon>Cyanophyceae</taxon>
        <taxon>Nostocales</taxon>
        <taxon>Nostocaceae</taxon>
        <taxon>Nostoc</taxon>
    </lineage>
</organism>
<evidence type="ECO:0000313" key="1">
    <source>
        <dbReference type="EMBL" id="MBD2536251.1"/>
    </source>
</evidence>
<accession>A0ABR8E3N6</accession>
<keyword evidence="2" id="KW-1185">Reference proteome</keyword>
<reference evidence="1 2" key="1">
    <citation type="journal article" date="2020" name="ISME J.">
        <title>Comparative genomics reveals insights into cyanobacterial evolution and habitat adaptation.</title>
        <authorList>
            <person name="Chen M.Y."/>
            <person name="Teng W.K."/>
            <person name="Zhao L."/>
            <person name="Hu C.X."/>
            <person name="Zhou Y.K."/>
            <person name="Han B.P."/>
            <person name="Song L.R."/>
            <person name="Shu W.S."/>
        </authorList>
    </citation>
    <scope>NUCLEOTIDE SEQUENCE [LARGE SCALE GENOMIC DNA]</scope>
    <source>
        <strain evidence="1 2">FACHB-838</strain>
    </source>
</reference>
<dbReference type="EMBL" id="JACJSI010000420">
    <property type="protein sequence ID" value="MBD2536251.1"/>
    <property type="molecule type" value="Genomic_DNA"/>
</dbReference>
<sequence>MVHATLNQGCQYLERVPKNVFPVDKVLDDGSYLSWIAPDRKSKYKGGSRIQVRIREYTIDSENGQQTTNLSFNHQFDGYCAISSFVVGHRVSLALGN</sequence>
<evidence type="ECO:0008006" key="3">
    <source>
        <dbReference type="Google" id="ProtNLM"/>
    </source>
</evidence>
<name>A0ABR8E3N6_9NOSO</name>
<gene>
    <name evidence="1" type="ORF">H6G97_45965</name>
</gene>
<comment type="caution">
    <text evidence="1">The sequence shown here is derived from an EMBL/GenBank/DDBJ whole genome shotgun (WGS) entry which is preliminary data.</text>
</comment>